<dbReference type="EMBL" id="JADCUA010000001">
    <property type="protein sequence ID" value="KAH9844044.1"/>
    <property type="molecule type" value="Genomic_DNA"/>
</dbReference>
<evidence type="ECO:0000256" key="4">
    <source>
        <dbReference type="ARBA" id="ARBA00022701"/>
    </source>
</evidence>
<dbReference type="Proteomes" id="UP000814176">
    <property type="component" value="Unassembled WGS sequence"/>
</dbReference>
<gene>
    <name evidence="8" type="ORF">C8Q71DRAFT_731031</name>
</gene>
<feature type="domain" description="TOG" evidence="7">
    <location>
        <begin position="370"/>
        <end position="611"/>
    </location>
</feature>
<comment type="similarity">
    <text evidence="2">Belongs to the CLASP family.</text>
</comment>
<keyword evidence="9" id="KW-1185">Reference proteome</keyword>
<dbReference type="Gene3D" id="1.25.10.10">
    <property type="entry name" value="Leucine-rich Repeat Variant"/>
    <property type="match status" value="2"/>
</dbReference>
<evidence type="ECO:0000256" key="3">
    <source>
        <dbReference type="ARBA" id="ARBA00022618"/>
    </source>
</evidence>
<sequence length="1339" mass="143876">MADAESNVQRLINQCTKATDVDAKVDALAKLQVEFENGAEIPDSDATITVFKACLRTANQHLSTATLSALPPLLPLLVTRHGLTRSTSAAPNSPTASTSSNGASVIDAHTVRQVLTAFLPSGGIIDRLGDSREKSREKAREALVLLGGFAFRSGGTSAMMNRSREGKGPETPLQIFERHLRELGLASKVWRVREQAVLTLVHLRRAHHLFPIRPYLPALVEALEDTDGTVRECARQSTVELFTGPGVSDAARADLKKEMTKKGVRKTIVDGVLSRLLAGSSGGASTPGTLSDAGSENGDAAHKEYVPPSVALMNRRPTQTAGLPRTTSQTSVGSVPRPGSRSAMVSPSPVDSPTAASAGGSDVKPVYIASVHDLENEFASMVKHFESKETEHNWAAREQSIQRVRGMLKGEVHTRFHDAFLLGLKNGFINASLKTLVSLRTTVSANTCLLYQELALALGADLDPSCDVLYTNLLRMGSLTKKITSQQSQTTVDMIIPHTSAQPRMVIPMLWNCVQDKSIQMRQYALGHIHVYLDVHGARAKHAIESTGGVDLLEKSVKKALGDPNPKVREDARKIFWVFEAIWPDRGAAILHALDSVARKQLEKACPNPNAVATIAAPETPKPKKSSVAAAIAATRAKAKANAAAPPSLRHQATSTSQAVRAMSPTGRREVSPPLTASTSMGSVRATSPTTRSPPRSRIISGNMSRSVSSGATSTSSRPRTSPSQPPPASPPSPTPDSGSTFRRRTSSPLIAPPSPPKSPPSSQSVFRRAVHTALPASPPHSSVITFADPAPKPGRSAAVPLPRESWSIAGLHGQHGTEEESLLLATKIPIPEDSDSDMDESVNLLSFSAPYERYPPIEIARANSQAASFSPRSSSSRPGPSKALSTSTNSPPSSAPQVVVEDALRARAEQAESAAERLLELVEPEEDGVHPPPIPASLMRSTMATPQTKTRTTSARSVKATLSPPRTPVNKTAAMLKQAALFQDSPAANGKTANVFSMVNGTDTATEWWGKRTSLIKSAGVSLHHESADREEELQGYISALEQSSADIPALKNMALLCTQMAVLEPSSPTSPDFAVPLTPSPILGSSDSLPSIAKTLWSQHKNFDRLFDALIRYLDPAQDEEKLQYGLIVLWEMIVNQWSLLEGKEADIFTTLLQVRYCARLSVMQATNMFRDALAARVDAVYGLTTLHACVRAFRDTDPPESSSVGAKNGTYAFGLVALGKFILRLPAEVLEEELPRLRAMLISASSHTSLTVREAAAAAMIAAQLVLRDEAHLFALLDGLPDDKKNLLTYLFDKHGCRDTSEILGPSRTEKLEREMRRLDTRTNTLPRLANMSSGM</sequence>
<feature type="region of interest" description="Disordered" evidence="6">
    <location>
        <begin position="641"/>
        <end position="800"/>
    </location>
</feature>
<keyword evidence="5" id="KW-0131">Cell cycle</keyword>
<dbReference type="RefSeq" id="XP_047784854.1">
    <property type="nucleotide sequence ID" value="XM_047922154.1"/>
</dbReference>
<feature type="compositionally biased region" description="Polar residues" evidence="6">
    <location>
        <begin position="343"/>
        <end position="355"/>
    </location>
</feature>
<comment type="caution">
    <text evidence="8">The sequence shown here is derived from an EMBL/GenBank/DDBJ whole genome shotgun (WGS) entry which is preliminary data.</text>
</comment>
<evidence type="ECO:0000256" key="2">
    <source>
        <dbReference type="ARBA" id="ARBA00009549"/>
    </source>
</evidence>
<dbReference type="InterPro" id="IPR016024">
    <property type="entry name" value="ARM-type_fold"/>
</dbReference>
<dbReference type="SMART" id="SM01349">
    <property type="entry name" value="TOG"/>
    <property type="match status" value="2"/>
</dbReference>
<feature type="compositionally biased region" description="Pro residues" evidence="6">
    <location>
        <begin position="751"/>
        <end position="760"/>
    </location>
</feature>
<feature type="compositionally biased region" description="Low complexity" evidence="6">
    <location>
        <begin position="687"/>
        <end position="698"/>
    </location>
</feature>
<evidence type="ECO:0000259" key="7">
    <source>
        <dbReference type="SMART" id="SM01349"/>
    </source>
</evidence>
<name>A0ABQ8KY98_9APHY</name>
<dbReference type="PANTHER" id="PTHR21567:SF9">
    <property type="entry name" value="CLIP-ASSOCIATING PROTEIN"/>
    <property type="match status" value="1"/>
</dbReference>
<feature type="region of interest" description="Disordered" evidence="6">
    <location>
        <begin position="865"/>
        <end position="899"/>
    </location>
</feature>
<organism evidence="8 9">
    <name type="scientific">Rhodofomes roseus</name>
    <dbReference type="NCBI Taxonomy" id="34475"/>
    <lineage>
        <taxon>Eukaryota</taxon>
        <taxon>Fungi</taxon>
        <taxon>Dikarya</taxon>
        <taxon>Basidiomycota</taxon>
        <taxon>Agaricomycotina</taxon>
        <taxon>Agaricomycetes</taxon>
        <taxon>Polyporales</taxon>
        <taxon>Rhodofomes</taxon>
    </lineage>
</organism>
<dbReference type="InterPro" id="IPR024395">
    <property type="entry name" value="CLASP_N_dom"/>
</dbReference>
<dbReference type="PANTHER" id="PTHR21567">
    <property type="entry name" value="CLASP"/>
    <property type="match status" value="1"/>
</dbReference>
<comment type="subcellular location">
    <subcellularLocation>
        <location evidence="1">Cytoplasm</location>
        <location evidence="1">Cytoskeleton</location>
        <location evidence="1">Spindle</location>
    </subcellularLocation>
</comment>
<evidence type="ECO:0000313" key="8">
    <source>
        <dbReference type="EMBL" id="KAH9844044.1"/>
    </source>
</evidence>
<feature type="compositionally biased region" description="Low complexity" evidence="6">
    <location>
        <begin position="280"/>
        <end position="291"/>
    </location>
</feature>
<accession>A0ABQ8KY98</accession>
<feature type="domain" description="TOG" evidence="7">
    <location>
        <begin position="1"/>
        <end position="268"/>
    </location>
</feature>
<feature type="compositionally biased region" description="Pro residues" evidence="6">
    <location>
        <begin position="724"/>
        <end position="735"/>
    </location>
</feature>
<dbReference type="InterPro" id="IPR011989">
    <property type="entry name" value="ARM-like"/>
</dbReference>
<feature type="region of interest" description="Disordered" evidence="6">
    <location>
        <begin position="280"/>
        <end position="359"/>
    </location>
</feature>
<evidence type="ECO:0000256" key="5">
    <source>
        <dbReference type="ARBA" id="ARBA00022776"/>
    </source>
</evidence>
<protein>
    <submittedName>
        <fullName evidence="8">Clasp N terminal-domain-containing protein</fullName>
    </submittedName>
</protein>
<keyword evidence="3" id="KW-0132">Cell division</keyword>
<keyword evidence="5" id="KW-0498">Mitosis</keyword>
<feature type="compositionally biased region" description="Polar residues" evidence="6">
    <location>
        <begin position="946"/>
        <end position="957"/>
    </location>
</feature>
<feature type="compositionally biased region" description="Low complexity" evidence="6">
    <location>
        <begin position="705"/>
        <end position="723"/>
    </location>
</feature>
<feature type="region of interest" description="Disordered" evidence="6">
    <location>
        <begin position="946"/>
        <end position="969"/>
    </location>
</feature>
<feature type="compositionally biased region" description="Polar residues" evidence="6">
    <location>
        <begin position="316"/>
        <end position="333"/>
    </location>
</feature>
<dbReference type="GeneID" id="72002886"/>
<proteinExistence type="inferred from homology"/>
<feature type="compositionally biased region" description="Low complexity" evidence="6">
    <location>
        <begin position="865"/>
        <end position="893"/>
    </location>
</feature>
<evidence type="ECO:0000256" key="1">
    <source>
        <dbReference type="ARBA" id="ARBA00004186"/>
    </source>
</evidence>
<reference evidence="8 9" key="1">
    <citation type="journal article" date="2021" name="Environ. Microbiol.">
        <title>Gene family expansions and transcriptome signatures uncover fungal adaptations to wood decay.</title>
        <authorList>
            <person name="Hage H."/>
            <person name="Miyauchi S."/>
            <person name="Viragh M."/>
            <person name="Drula E."/>
            <person name="Min B."/>
            <person name="Chaduli D."/>
            <person name="Navarro D."/>
            <person name="Favel A."/>
            <person name="Norest M."/>
            <person name="Lesage-Meessen L."/>
            <person name="Balint B."/>
            <person name="Merenyi Z."/>
            <person name="de Eugenio L."/>
            <person name="Morin E."/>
            <person name="Martinez A.T."/>
            <person name="Baldrian P."/>
            <person name="Stursova M."/>
            <person name="Martinez M.J."/>
            <person name="Novotny C."/>
            <person name="Magnuson J.K."/>
            <person name="Spatafora J.W."/>
            <person name="Maurice S."/>
            <person name="Pangilinan J."/>
            <person name="Andreopoulos W."/>
            <person name="LaButti K."/>
            <person name="Hundley H."/>
            <person name="Na H."/>
            <person name="Kuo A."/>
            <person name="Barry K."/>
            <person name="Lipzen A."/>
            <person name="Henrissat B."/>
            <person name="Riley R."/>
            <person name="Ahrendt S."/>
            <person name="Nagy L.G."/>
            <person name="Grigoriev I.V."/>
            <person name="Martin F."/>
            <person name="Rosso M.N."/>
        </authorList>
    </citation>
    <scope>NUCLEOTIDE SEQUENCE [LARGE SCALE GENOMIC DNA]</scope>
    <source>
        <strain evidence="8 9">CIRM-BRFM 1785</strain>
    </source>
</reference>
<evidence type="ECO:0000313" key="9">
    <source>
        <dbReference type="Proteomes" id="UP000814176"/>
    </source>
</evidence>
<dbReference type="InterPro" id="IPR034085">
    <property type="entry name" value="TOG"/>
</dbReference>
<keyword evidence="4" id="KW-0493">Microtubule</keyword>
<dbReference type="Pfam" id="PF12348">
    <property type="entry name" value="CLASP_N"/>
    <property type="match status" value="1"/>
</dbReference>
<evidence type="ECO:0000256" key="6">
    <source>
        <dbReference type="SAM" id="MobiDB-lite"/>
    </source>
</evidence>
<dbReference type="SUPFAM" id="SSF48371">
    <property type="entry name" value="ARM repeat"/>
    <property type="match status" value="1"/>
</dbReference>
<feature type="compositionally biased region" description="Polar residues" evidence="6">
    <location>
        <begin position="675"/>
        <end position="686"/>
    </location>
</feature>